<sequence length="409" mass="44988">MNKYNLKFWLMLAIGMFSCGKKRDHDDEAKTAAYYSLGINTGGVSYSLPADNLEAGTIQAEGNGTRLEATSLITSGKYIYFFSRSKKTFYQYELNTDGTITQTAALAVGNYVSDWAYSQNLVDENTILVMDPVKWGEPEIKWFTIRIPNFTISGSGSFNLPSKERSPGVNWKSNVGSGRLHGDKFIMGTVYYDFAGHFAAGSHVVTFDFPGMKNPTLVSTNLTSAELGIYATNGFVTAENGDLYIAACRGALWGSRTDGHIYGGILRIKKGETQFDESYFFDLAKTTGSPVNILQLDYLGGTSAMAILFDDTRIKGWGDVANDHYFFAKVDLQAQRVTRYNIPNSDAHSAKRPLIEHGKYITFLKSAAYKTTNLLEIDLKGGPDAYKKGALITGKNVKGYSVVKHPAAD</sequence>
<name>A0A9E8NF89_9BACT</name>
<proteinExistence type="predicted"/>
<dbReference type="PROSITE" id="PS51257">
    <property type="entry name" value="PROKAR_LIPOPROTEIN"/>
    <property type="match status" value="1"/>
</dbReference>
<evidence type="ECO:0000313" key="1">
    <source>
        <dbReference type="EMBL" id="WAC13044.1"/>
    </source>
</evidence>
<dbReference type="AlphaFoldDB" id="A0A9E8NF89"/>
<dbReference type="KEGG" id="dpf:ON006_03570"/>
<organism evidence="1 2">
    <name type="scientific">Dyadobacter pollutisoli</name>
    <dbReference type="NCBI Taxonomy" id="2910158"/>
    <lineage>
        <taxon>Bacteria</taxon>
        <taxon>Pseudomonadati</taxon>
        <taxon>Bacteroidota</taxon>
        <taxon>Cytophagia</taxon>
        <taxon>Cytophagales</taxon>
        <taxon>Spirosomataceae</taxon>
        <taxon>Dyadobacter</taxon>
    </lineage>
</organism>
<keyword evidence="2" id="KW-1185">Reference proteome</keyword>
<dbReference type="Proteomes" id="UP001164653">
    <property type="component" value="Chromosome"/>
</dbReference>
<evidence type="ECO:0000313" key="2">
    <source>
        <dbReference type="Proteomes" id="UP001164653"/>
    </source>
</evidence>
<reference evidence="1" key="1">
    <citation type="submission" date="2022-11" db="EMBL/GenBank/DDBJ databases">
        <title>Dyadobacter pollutisoli sp. nov., isolated from plastic dumped soil.</title>
        <authorList>
            <person name="Kim J.M."/>
            <person name="Kim K.R."/>
            <person name="Lee J.K."/>
            <person name="Hao L."/>
            <person name="Jeon C.O."/>
        </authorList>
    </citation>
    <scope>NUCLEOTIDE SEQUENCE</scope>
    <source>
        <strain evidence="1">U1</strain>
    </source>
</reference>
<accession>A0A9E8NF89</accession>
<dbReference type="EMBL" id="CP112998">
    <property type="protein sequence ID" value="WAC13044.1"/>
    <property type="molecule type" value="Genomic_DNA"/>
</dbReference>
<protein>
    <submittedName>
        <fullName evidence="1">DUF4374 domain-containing protein</fullName>
    </submittedName>
</protein>
<gene>
    <name evidence="1" type="ORF">ON006_03570</name>
</gene>
<dbReference type="RefSeq" id="WP_244823936.1">
    <property type="nucleotide sequence ID" value="NZ_CP112998.1"/>
</dbReference>